<dbReference type="AlphaFoldDB" id="D8JRU4"/>
<comment type="similarity">
    <text evidence="1">Belongs to the bactofilin family.</text>
</comment>
<proteinExistence type="inferred from homology"/>
<gene>
    <name evidence="3" type="ordered locus">Hden_2365</name>
</gene>
<accession>D8JRU4</accession>
<dbReference type="InterPro" id="IPR007607">
    <property type="entry name" value="BacA/B"/>
</dbReference>
<dbReference type="OrthoDB" id="5738271at2"/>
<dbReference type="EMBL" id="CP002083">
    <property type="protein sequence ID" value="ADJ24162.1"/>
    <property type="molecule type" value="Genomic_DNA"/>
</dbReference>
<evidence type="ECO:0008006" key="5">
    <source>
        <dbReference type="Google" id="ProtNLM"/>
    </source>
</evidence>
<dbReference type="RefSeq" id="WP_013216321.1">
    <property type="nucleotide sequence ID" value="NC_014313.1"/>
</dbReference>
<protein>
    <recommendedName>
        <fullName evidence="5">Polymer-forming cytoskeletal protein</fullName>
    </recommendedName>
</protein>
<organism evidence="3 4">
    <name type="scientific">Hyphomicrobium denitrificans (strain ATCC 51888 / DSM 1869 / NCIMB 11706 / TK 0415)</name>
    <dbReference type="NCBI Taxonomy" id="582899"/>
    <lineage>
        <taxon>Bacteria</taxon>
        <taxon>Pseudomonadati</taxon>
        <taxon>Pseudomonadota</taxon>
        <taxon>Alphaproteobacteria</taxon>
        <taxon>Hyphomicrobiales</taxon>
        <taxon>Hyphomicrobiaceae</taxon>
        <taxon>Hyphomicrobium</taxon>
    </lineage>
</organism>
<keyword evidence="4" id="KW-1185">Reference proteome</keyword>
<dbReference type="STRING" id="582899.Hden_2365"/>
<dbReference type="Proteomes" id="UP000002033">
    <property type="component" value="Chromosome"/>
</dbReference>
<name>D8JRU4_HYPDA</name>
<dbReference type="Pfam" id="PF04519">
    <property type="entry name" value="Bactofilin"/>
    <property type="match status" value="1"/>
</dbReference>
<dbReference type="KEGG" id="hdn:Hden_2365"/>
<evidence type="ECO:0000313" key="3">
    <source>
        <dbReference type="EMBL" id="ADJ24162.1"/>
    </source>
</evidence>
<dbReference type="PANTHER" id="PTHR35024">
    <property type="entry name" value="HYPOTHETICAL CYTOSOLIC PROTEIN"/>
    <property type="match status" value="1"/>
</dbReference>
<dbReference type="PANTHER" id="PTHR35024:SF4">
    <property type="entry name" value="POLYMER-FORMING CYTOSKELETAL PROTEIN"/>
    <property type="match status" value="1"/>
</dbReference>
<reference evidence="4" key="1">
    <citation type="journal article" date="2011" name="J. Bacteriol.">
        <title>Genome sequences of eight morphologically diverse alphaproteobacteria.</title>
        <authorList>
            <consortium name="US DOE Joint Genome Institute"/>
            <person name="Brown P.J."/>
            <person name="Kysela D.T."/>
            <person name="Buechlein A."/>
            <person name="Hemmerich C."/>
            <person name="Brun Y.V."/>
        </authorList>
    </citation>
    <scope>NUCLEOTIDE SEQUENCE [LARGE SCALE GENOMIC DNA]</scope>
    <source>
        <strain evidence="4">ATCC 51888 / DSM 1869 / NCIB 11706 / TK 0415</strain>
    </source>
</reference>
<evidence type="ECO:0000256" key="2">
    <source>
        <dbReference type="SAM" id="MobiDB-lite"/>
    </source>
</evidence>
<feature type="region of interest" description="Disordered" evidence="2">
    <location>
        <begin position="1"/>
        <end position="35"/>
    </location>
</feature>
<evidence type="ECO:0000256" key="1">
    <source>
        <dbReference type="ARBA" id="ARBA00044755"/>
    </source>
</evidence>
<evidence type="ECO:0000313" key="4">
    <source>
        <dbReference type="Proteomes" id="UP000002033"/>
    </source>
</evidence>
<dbReference type="eggNOG" id="COG1664">
    <property type="taxonomic scope" value="Bacteria"/>
</dbReference>
<feature type="compositionally biased region" description="Basic and acidic residues" evidence="2">
    <location>
        <begin position="1"/>
        <end position="12"/>
    </location>
</feature>
<sequence>MLPNFRRSETDTPKLQTVAATSEVPPAPSFQPRPFLTVPQAEPAKSVSVIGRDLTIAGNLICKGEVQVDGIVEGDIEGSHVVVGEGATVTGSISAEEVVVRGHVVGSVHSKRVMLQTTSEVEGDIFHQSLSIEQGAMFEGKSRRTNEDPRTLLKKSEPIGFSLPPRLPELTN</sequence>
<dbReference type="HOGENOM" id="CLU_072799_1_0_5"/>